<proteinExistence type="predicted"/>
<evidence type="ECO:0000313" key="1">
    <source>
        <dbReference type="EMBL" id="KAH7904591.1"/>
    </source>
</evidence>
<reference evidence="1" key="1">
    <citation type="journal article" date="2021" name="New Phytol.">
        <title>Evolutionary innovations through gain and loss of genes in the ectomycorrhizal Boletales.</title>
        <authorList>
            <person name="Wu G."/>
            <person name="Miyauchi S."/>
            <person name="Morin E."/>
            <person name="Kuo A."/>
            <person name="Drula E."/>
            <person name="Varga T."/>
            <person name="Kohler A."/>
            <person name="Feng B."/>
            <person name="Cao Y."/>
            <person name="Lipzen A."/>
            <person name="Daum C."/>
            <person name="Hundley H."/>
            <person name="Pangilinan J."/>
            <person name="Johnson J."/>
            <person name="Barry K."/>
            <person name="LaButti K."/>
            <person name="Ng V."/>
            <person name="Ahrendt S."/>
            <person name="Min B."/>
            <person name="Choi I.G."/>
            <person name="Park H."/>
            <person name="Plett J.M."/>
            <person name="Magnuson J."/>
            <person name="Spatafora J.W."/>
            <person name="Nagy L.G."/>
            <person name="Henrissat B."/>
            <person name="Grigoriev I.V."/>
            <person name="Yang Z.L."/>
            <person name="Xu J."/>
            <person name="Martin F.M."/>
        </authorList>
    </citation>
    <scope>NUCLEOTIDE SEQUENCE</scope>
    <source>
        <strain evidence="1">ATCC 28755</strain>
    </source>
</reference>
<keyword evidence="2" id="KW-1185">Reference proteome</keyword>
<gene>
    <name evidence="1" type="ORF">BJ138DRAFT_1106694</name>
</gene>
<comment type="caution">
    <text evidence="1">The sequence shown here is derived from an EMBL/GenBank/DDBJ whole genome shotgun (WGS) entry which is preliminary data.</text>
</comment>
<evidence type="ECO:0000313" key="2">
    <source>
        <dbReference type="Proteomes" id="UP000790377"/>
    </source>
</evidence>
<name>A0ACB7ZUH0_9AGAM</name>
<dbReference type="Proteomes" id="UP000790377">
    <property type="component" value="Unassembled WGS sequence"/>
</dbReference>
<sequence>MVNASKLAFTEVRMSNSMHFVNSGDYLSTLVSAMRRNADIRGRIKALHVSFRFSEPSVKQLQSLLRMASNLEDLSLRIPEYSRARWGRLFQHLRLRRLELFQASAPHFFLANFLNHHPTIKYLTLESCQTTIDACGMATVSLPQLEELSAPMACAVELIGGIHLNRVKVTSQSERDEAVPITTFFAAISHPMTPLTSLSMDFNSFDYNLLWRIARAAPLLSALKLQEKPPRLSVRGVRWRRAWNNARQWSKDLASLSRLKHFDLATYAPVVKQAGNEEKELAVVCGWVPESGAHMLNNITLLYGKGSKSSTLSFFVRREGRWLKTTTDNSFNIHNSDDDSSDSDSSDIAEMTDL</sequence>
<organism evidence="1 2">
    <name type="scientific">Hygrophoropsis aurantiaca</name>
    <dbReference type="NCBI Taxonomy" id="72124"/>
    <lineage>
        <taxon>Eukaryota</taxon>
        <taxon>Fungi</taxon>
        <taxon>Dikarya</taxon>
        <taxon>Basidiomycota</taxon>
        <taxon>Agaricomycotina</taxon>
        <taxon>Agaricomycetes</taxon>
        <taxon>Agaricomycetidae</taxon>
        <taxon>Boletales</taxon>
        <taxon>Coniophorineae</taxon>
        <taxon>Hygrophoropsidaceae</taxon>
        <taxon>Hygrophoropsis</taxon>
    </lineage>
</organism>
<dbReference type="EMBL" id="MU268423">
    <property type="protein sequence ID" value="KAH7904591.1"/>
    <property type="molecule type" value="Genomic_DNA"/>
</dbReference>
<accession>A0ACB7ZUH0</accession>
<protein>
    <submittedName>
        <fullName evidence="1">Uncharacterized protein</fullName>
    </submittedName>
</protein>